<dbReference type="Pfam" id="PF01494">
    <property type="entry name" value="FAD_binding_3"/>
    <property type="match status" value="2"/>
</dbReference>
<feature type="domain" description="FAD-binding" evidence="3">
    <location>
        <begin position="6"/>
        <end position="159"/>
    </location>
</feature>
<accession>A0A1I2LRD2</accession>
<name>A0A1I2LRD2_9ACTN</name>
<evidence type="ECO:0000256" key="1">
    <source>
        <dbReference type="ARBA" id="ARBA00023002"/>
    </source>
</evidence>
<organism evidence="4 5">
    <name type="scientific">Actinacidiphila alni</name>
    <dbReference type="NCBI Taxonomy" id="380248"/>
    <lineage>
        <taxon>Bacteria</taxon>
        <taxon>Bacillati</taxon>
        <taxon>Actinomycetota</taxon>
        <taxon>Actinomycetes</taxon>
        <taxon>Kitasatosporales</taxon>
        <taxon>Streptomycetaceae</taxon>
        <taxon>Actinacidiphila</taxon>
    </lineage>
</organism>
<reference evidence="4 5" key="1">
    <citation type="submission" date="2016-10" db="EMBL/GenBank/DDBJ databases">
        <authorList>
            <person name="de Groot N.N."/>
        </authorList>
    </citation>
    <scope>NUCLEOTIDE SEQUENCE [LARGE SCALE GENOMIC DNA]</scope>
    <source>
        <strain evidence="4 5">CGMCC 4.3510</strain>
    </source>
</reference>
<dbReference type="EMBL" id="FONG01000030">
    <property type="protein sequence ID" value="SFF81864.1"/>
    <property type="molecule type" value="Genomic_DNA"/>
</dbReference>
<feature type="domain" description="FAD-binding" evidence="3">
    <location>
        <begin position="250"/>
        <end position="332"/>
    </location>
</feature>
<dbReference type="OrthoDB" id="9782160at2"/>
<dbReference type="PANTHER" id="PTHR13789">
    <property type="entry name" value="MONOOXYGENASE"/>
    <property type="match status" value="1"/>
</dbReference>
<dbReference type="GO" id="GO:0071949">
    <property type="term" value="F:FAD binding"/>
    <property type="evidence" value="ECO:0007669"/>
    <property type="project" value="InterPro"/>
</dbReference>
<gene>
    <name evidence="4" type="ORF">SAMN05216251_13069</name>
</gene>
<dbReference type="GO" id="GO:0004497">
    <property type="term" value="F:monooxygenase activity"/>
    <property type="evidence" value="ECO:0007669"/>
    <property type="project" value="UniProtKB-KW"/>
</dbReference>
<proteinExistence type="predicted"/>
<sequence>MKPLRILVVGAGIAGLALARALENGGLTAEVVERDTAPHRSGTGMYLPANAVRALDRLGLGGELAAVGEPVERQRLLNDRGRVLADYTLADVWGDTGRGHALARGDLTSILRGSLVTTPVREAAVDTVADDGTVRFTDGTRETYDLVVGADGIGSQVRRGLFDAPEPRFLGQVCWRFIADGVDSGSLGRVWTARLGPGRTFLTVPLGDGRVYCYADLLSDRPQPPAGDWRALFDDFGGPVPHLLSKGDGARFAPLSEVAASDWVRPRAVLIGDAAHACSPSMAQGGAMALEDAVVLGEILTGAASGGPAALPEALAAYRVRRLPRVQWVLQQNHRRDRARSLPGPVRDLVLRLGGVRMVKANHAPLRAEP</sequence>
<evidence type="ECO:0000313" key="5">
    <source>
        <dbReference type="Proteomes" id="UP000199323"/>
    </source>
</evidence>
<dbReference type="RefSeq" id="WP_093717468.1">
    <property type="nucleotide sequence ID" value="NZ_FONG01000030.1"/>
</dbReference>
<keyword evidence="1" id="KW-0560">Oxidoreductase</keyword>
<protein>
    <submittedName>
        <fullName evidence="4">2-polyprenyl-6-methoxyphenol hydroxylase</fullName>
    </submittedName>
</protein>
<dbReference type="InterPro" id="IPR002938">
    <property type="entry name" value="FAD-bd"/>
</dbReference>
<keyword evidence="2" id="KW-0503">Monooxygenase</keyword>
<dbReference type="PRINTS" id="PR00420">
    <property type="entry name" value="RNGMNOXGNASE"/>
</dbReference>
<dbReference type="InterPro" id="IPR050493">
    <property type="entry name" value="FAD-dep_Monooxygenase_BioMet"/>
</dbReference>
<dbReference type="PANTHER" id="PTHR13789:SF309">
    <property type="entry name" value="PUTATIVE (AFU_ORTHOLOGUE AFUA_6G14510)-RELATED"/>
    <property type="match status" value="1"/>
</dbReference>
<dbReference type="Proteomes" id="UP000199323">
    <property type="component" value="Unassembled WGS sequence"/>
</dbReference>
<dbReference type="STRING" id="380248.SAMN05216251_13069"/>
<dbReference type="Gene3D" id="3.50.50.60">
    <property type="entry name" value="FAD/NAD(P)-binding domain"/>
    <property type="match status" value="1"/>
</dbReference>
<evidence type="ECO:0000313" key="4">
    <source>
        <dbReference type="EMBL" id="SFF81864.1"/>
    </source>
</evidence>
<dbReference type="SUPFAM" id="SSF51905">
    <property type="entry name" value="FAD/NAD(P)-binding domain"/>
    <property type="match status" value="1"/>
</dbReference>
<evidence type="ECO:0000256" key="2">
    <source>
        <dbReference type="ARBA" id="ARBA00023033"/>
    </source>
</evidence>
<dbReference type="AlphaFoldDB" id="A0A1I2LRD2"/>
<evidence type="ECO:0000259" key="3">
    <source>
        <dbReference type="Pfam" id="PF01494"/>
    </source>
</evidence>
<keyword evidence="5" id="KW-1185">Reference proteome</keyword>
<dbReference type="InterPro" id="IPR036188">
    <property type="entry name" value="FAD/NAD-bd_sf"/>
</dbReference>